<dbReference type="PANTHER" id="PTHR13538:SF4">
    <property type="entry name" value="N-ALPHA-ACETYLTRANSFERASE 80"/>
    <property type="match status" value="1"/>
</dbReference>
<evidence type="ECO:0000313" key="4">
    <source>
        <dbReference type="Proteomes" id="UP000008281"/>
    </source>
</evidence>
<gene>
    <name evidence="3" type="ORF">CRE_03160</name>
</gene>
<accession>E3LWV8</accession>
<organism evidence="4">
    <name type="scientific">Caenorhabditis remanei</name>
    <name type="common">Caenorhabditis vulgaris</name>
    <dbReference type="NCBI Taxonomy" id="31234"/>
    <lineage>
        <taxon>Eukaryota</taxon>
        <taxon>Metazoa</taxon>
        <taxon>Ecdysozoa</taxon>
        <taxon>Nematoda</taxon>
        <taxon>Chromadorea</taxon>
        <taxon>Rhabditida</taxon>
        <taxon>Rhabditina</taxon>
        <taxon>Rhabditomorpha</taxon>
        <taxon>Rhabditoidea</taxon>
        <taxon>Rhabditidae</taxon>
        <taxon>Peloderinae</taxon>
        <taxon>Caenorhabditis</taxon>
    </lineage>
</organism>
<dbReference type="GO" id="GO:1905502">
    <property type="term" value="F:acetyl-CoA binding"/>
    <property type="evidence" value="ECO:0007669"/>
    <property type="project" value="TreeGrafter"/>
</dbReference>
<dbReference type="HOGENOM" id="CLU_077855_1_0_1"/>
<feature type="compositionally biased region" description="Low complexity" evidence="1">
    <location>
        <begin position="160"/>
        <end position="182"/>
    </location>
</feature>
<name>E3LWV8_CAERE</name>
<sequence>MTISFVTLHDREDLLMKSATFLNTEWPRSMGSREHSQRKSCRQTPPMSFLLLETETDEIIGHSRITRLPNRETALWIESVMIKKDQRGRGLGKYLMLETEKWMMENGYDEGFLATEDQCRFYESIGYENCDPIVHSTTATCVFAAMDHFQNLFQNAAAANPSIPSTSSSSSTNSSTFVSSSAPIPPPPPPPKMVTRSTSPISKHIDVNITDHQYMRKRIKPFDK</sequence>
<dbReference type="OrthoDB" id="329272at2759"/>
<dbReference type="eggNOG" id="KOG3397">
    <property type="taxonomic scope" value="Eukaryota"/>
</dbReference>
<evidence type="ECO:0000313" key="3">
    <source>
        <dbReference type="EMBL" id="EFO83518.1"/>
    </source>
</evidence>
<dbReference type="InterPro" id="IPR039840">
    <property type="entry name" value="NAA80"/>
</dbReference>
<reference evidence="3" key="1">
    <citation type="submission" date="2007-07" db="EMBL/GenBank/DDBJ databases">
        <title>PCAP assembly of the Caenorhabditis remanei genome.</title>
        <authorList>
            <consortium name="The Caenorhabditis remanei Sequencing Consortium"/>
            <person name="Wilson R.K."/>
        </authorList>
    </citation>
    <scope>NUCLEOTIDE SEQUENCE [LARGE SCALE GENOMIC DNA]</scope>
    <source>
        <strain evidence="3">PB4641</strain>
    </source>
</reference>
<dbReference type="PROSITE" id="PS51186">
    <property type="entry name" value="GNAT"/>
    <property type="match status" value="1"/>
</dbReference>
<dbReference type="Proteomes" id="UP000008281">
    <property type="component" value="Unassembled WGS sequence"/>
</dbReference>
<dbReference type="GO" id="GO:0008080">
    <property type="term" value="F:N-acetyltransferase activity"/>
    <property type="evidence" value="ECO:0007669"/>
    <property type="project" value="InterPro"/>
</dbReference>
<feature type="compositionally biased region" description="Pro residues" evidence="1">
    <location>
        <begin position="183"/>
        <end position="192"/>
    </location>
</feature>
<dbReference type="InterPro" id="IPR016181">
    <property type="entry name" value="Acyl_CoA_acyltransferase"/>
</dbReference>
<dbReference type="PANTHER" id="PTHR13538">
    <property type="entry name" value="N-ACETYLTRANSFERASE 6"/>
    <property type="match status" value="1"/>
</dbReference>
<keyword evidence="4" id="KW-1185">Reference proteome</keyword>
<feature type="domain" description="N-acetyltransferase" evidence="2">
    <location>
        <begin position="1"/>
        <end position="147"/>
    </location>
</feature>
<dbReference type="OMA" id="MLETCDC"/>
<evidence type="ECO:0000256" key="1">
    <source>
        <dbReference type="SAM" id="MobiDB-lite"/>
    </source>
</evidence>
<dbReference type="InterPro" id="IPR000182">
    <property type="entry name" value="GNAT_dom"/>
</dbReference>
<feature type="region of interest" description="Disordered" evidence="1">
    <location>
        <begin position="160"/>
        <end position="202"/>
    </location>
</feature>
<dbReference type="STRING" id="31234.E3LWV8"/>
<dbReference type="EMBL" id="DS268417">
    <property type="protein sequence ID" value="EFO83518.1"/>
    <property type="molecule type" value="Genomic_DNA"/>
</dbReference>
<dbReference type="InParanoid" id="E3LWV8"/>
<evidence type="ECO:0000259" key="2">
    <source>
        <dbReference type="PROSITE" id="PS51186"/>
    </source>
</evidence>
<dbReference type="SUPFAM" id="SSF55729">
    <property type="entry name" value="Acyl-CoA N-acyltransferases (Nat)"/>
    <property type="match status" value="1"/>
</dbReference>
<dbReference type="GO" id="GO:0005737">
    <property type="term" value="C:cytoplasm"/>
    <property type="evidence" value="ECO:0007669"/>
    <property type="project" value="TreeGrafter"/>
</dbReference>
<dbReference type="AlphaFoldDB" id="E3LWV8"/>
<proteinExistence type="predicted"/>
<dbReference type="Pfam" id="PF00583">
    <property type="entry name" value="Acetyltransf_1"/>
    <property type="match status" value="1"/>
</dbReference>
<protein>
    <recommendedName>
        <fullName evidence="2">N-acetyltransferase domain-containing protein</fullName>
    </recommendedName>
</protein>
<dbReference type="FunCoup" id="E3LWV8">
    <property type="interactions" value="738"/>
</dbReference>
<dbReference type="Gene3D" id="3.40.630.30">
    <property type="match status" value="1"/>
</dbReference>
<dbReference type="CDD" id="cd04301">
    <property type="entry name" value="NAT_SF"/>
    <property type="match status" value="1"/>
</dbReference>